<proteinExistence type="inferred from homology"/>
<evidence type="ECO:0000313" key="4">
    <source>
        <dbReference type="EMBL" id="VVC32047.1"/>
    </source>
</evidence>
<protein>
    <submittedName>
        <fullName evidence="4">Gamma interferon inducible lysosomal thiol reductase GILT</fullName>
    </submittedName>
</protein>
<sequence>MRCSIFFVVAVTAALFATASAANRIKRSPLKVSVYYESHCPDSKYFINSQLHPYFCKVRQYLNLNLVPFGKASSTGEGDFTCQHGPKECRGNTIHNCVLKRLQDPKSQVDYVNCAFYDPDQPGLIEKTCVEQSGLDAQDINKCYASEEGYMLMLNAENETKTMTPGPLFVPTIVFDDKYNDEDQKNAFRNFESTLCEKLIKHGYIEVCSHGVIINPEVC</sequence>
<accession>A0A5E4MKW4</accession>
<dbReference type="Gene3D" id="3.40.30.10">
    <property type="entry name" value="Glutaredoxin"/>
    <property type="match status" value="1"/>
</dbReference>
<dbReference type="InterPro" id="IPR004911">
    <property type="entry name" value="Interferon-induced_GILT"/>
</dbReference>
<evidence type="ECO:0000256" key="1">
    <source>
        <dbReference type="ARBA" id="ARBA00005679"/>
    </source>
</evidence>
<gene>
    <name evidence="4" type="ORF">CINCED_3A011475</name>
</gene>
<evidence type="ECO:0000313" key="5">
    <source>
        <dbReference type="Proteomes" id="UP000325440"/>
    </source>
</evidence>
<reference evidence="4 5" key="1">
    <citation type="submission" date="2019-08" db="EMBL/GenBank/DDBJ databases">
        <authorList>
            <person name="Alioto T."/>
            <person name="Alioto T."/>
            <person name="Gomez Garrido J."/>
        </authorList>
    </citation>
    <scope>NUCLEOTIDE SEQUENCE [LARGE SCALE GENOMIC DNA]</scope>
</reference>
<comment type="similarity">
    <text evidence="1">Belongs to the GILT family.</text>
</comment>
<keyword evidence="3" id="KW-0732">Signal</keyword>
<keyword evidence="2" id="KW-0325">Glycoprotein</keyword>
<dbReference type="AlphaFoldDB" id="A0A5E4MKW4"/>
<evidence type="ECO:0000256" key="3">
    <source>
        <dbReference type="SAM" id="SignalP"/>
    </source>
</evidence>
<evidence type="ECO:0000256" key="2">
    <source>
        <dbReference type="ARBA" id="ARBA00023180"/>
    </source>
</evidence>
<dbReference type="OrthoDB" id="958254at2759"/>
<dbReference type="Pfam" id="PF03227">
    <property type="entry name" value="GILT"/>
    <property type="match status" value="1"/>
</dbReference>
<dbReference type="GO" id="GO:0016671">
    <property type="term" value="F:oxidoreductase activity, acting on a sulfur group of donors, disulfide as acceptor"/>
    <property type="evidence" value="ECO:0007669"/>
    <property type="project" value="InterPro"/>
</dbReference>
<dbReference type="Proteomes" id="UP000325440">
    <property type="component" value="Unassembled WGS sequence"/>
</dbReference>
<organism evidence="4 5">
    <name type="scientific">Cinara cedri</name>
    <dbReference type="NCBI Taxonomy" id="506608"/>
    <lineage>
        <taxon>Eukaryota</taxon>
        <taxon>Metazoa</taxon>
        <taxon>Ecdysozoa</taxon>
        <taxon>Arthropoda</taxon>
        <taxon>Hexapoda</taxon>
        <taxon>Insecta</taxon>
        <taxon>Pterygota</taxon>
        <taxon>Neoptera</taxon>
        <taxon>Paraneoptera</taxon>
        <taxon>Hemiptera</taxon>
        <taxon>Sternorrhyncha</taxon>
        <taxon>Aphidomorpha</taxon>
        <taxon>Aphidoidea</taxon>
        <taxon>Aphididae</taxon>
        <taxon>Lachninae</taxon>
        <taxon>Cinara</taxon>
    </lineage>
</organism>
<dbReference type="EMBL" id="CABPRJ010000952">
    <property type="protein sequence ID" value="VVC32047.1"/>
    <property type="molecule type" value="Genomic_DNA"/>
</dbReference>
<feature type="chain" id="PRO_5023030144" evidence="3">
    <location>
        <begin position="22"/>
        <end position="219"/>
    </location>
</feature>
<dbReference type="PANTHER" id="PTHR13234:SF68">
    <property type="entry name" value="GH19763P"/>
    <property type="match status" value="1"/>
</dbReference>
<keyword evidence="5" id="KW-1185">Reference proteome</keyword>
<name>A0A5E4MKW4_9HEMI</name>
<feature type="signal peptide" evidence="3">
    <location>
        <begin position="1"/>
        <end position="21"/>
    </location>
</feature>
<dbReference type="PANTHER" id="PTHR13234">
    <property type="entry name" value="GAMMA-INTERFERON INDUCIBLE LYSOSOMAL THIOL REDUCTASE GILT"/>
    <property type="match status" value="1"/>
</dbReference>